<proteinExistence type="predicted"/>
<evidence type="ECO:0000256" key="2">
    <source>
        <dbReference type="SAM" id="SignalP"/>
    </source>
</evidence>
<organism evidence="3 4">
    <name type="scientific">Candidatus Electrothrix aarhusensis</name>
    <dbReference type="NCBI Taxonomy" id="1859131"/>
    <lineage>
        <taxon>Bacteria</taxon>
        <taxon>Pseudomonadati</taxon>
        <taxon>Thermodesulfobacteriota</taxon>
        <taxon>Desulfobulbia</taxon>
        <taxon>Desulfobulbales</taxon>
        <taxon>Desulfobulbaceae</taxon>
        <taxon>Candidatus Electrothrix</taxon>
    </lineage>
</organism>
<dbReference type="AlphaFoldDB" id="A0A444IQE0"/>
<evidence type="ECO:0000313" key="4">
    <source>
        <dbReference type="Proteomes" id="UP000287853"/>
    </source>
</evidence>
<dbReference type="Proteomes" id="UP000287853">
    <property type="component" value="Unassembled WGS sequence"/>
</dbReference>
<feature type="chain" id="PRO_5019522437" description="Lipoprotein" evidence="2">
    <location>
        <begin position="22"/>
        <end position="93"/>
    </location>
</feature>
<keyword evidence="4" id="KW-1185">Reference proteome</keyword>
<reference evidence="3 4" key="1">
    <citation type="submission" date="2017-01" db="EMBL/GenBank/DDBJ databases">
        <title>The cable genome- insights into the physiology and evolution of filamentous bacteria capable of sulfide oxidation via long distance electron transfer.</title>
        <authorList>
            <person name="Schreiber L."/>
            <person name="Bjerg J.T."/>
            <person name="Boggild A."/>
            <person name="Van De Vossenberg J."/>
            <person name="Meysman F."/>
            <person name="Nielsen L.P."/>
            <person name="Schramm A."/>
            <person name="Kjeldsen K.U."/>
        </authorList>
    </citation>
    <scope>NUCLEOTIDE SEQUENCE [LARGE SCALE GENOMIC DNA]</scope>
    <source>
        <strain evidence="3">MCF</strain>
    </source>
</reference>
<gene>
    <name evidence="3" type="ORF">H206_03230</name>
</gene>
<evidence type="ECO:0008006" key="5">
    <source>
        <dbReference type="Google" id="ProtNLM"/>
    </source>
</evidence>
<feature type="signal peptide" evidence="2">
    <location>
        <begin position="1"/>
        <end position="21"/>
    </location>
</feature>
<comment type="caution">
    <text evidence="3">The sequence shown here is derived from an EMBL/GenBank/DDBJ whole genome shotgun (WGS) entry which is preliminary data.</text>
</comment>
<keyword evidence="1" id="KW-1133">Transmembrane helix</keyword>
<name>A0A444IQE0_9BACT</name>
<evidence type="ECO:0000256" key="1">
    <source>
        <dbReference type="SAM" id="Phobius"/>
    </source>
</evidence>
<dbReference type="EMBL" id="MTKO01000133">
    <property type="protein sequence ID" value="RWX43034.1"/>
    <property type="molecule type" value="Genomic_DNA"/>
</dbReference>
<feature type="transmembrane region" description="Helical" evidence="1">
    <location>
        <begin position="44"/>
        <end position="61"/>
    </location>
</feature>
<protein>
    <recommendedName>
        <fullName evidence="5">Lipoprotein</fullName>
    </recommendedName>
</protein>
<keyword evidence="1" id="KW-0472">Membrane</keyword>
<dbReference type="PROSITE" id="PS51257">
    <property type="entry name" value="PROKAR_LIPOPROTEIN"/>
    <property type="match status" value="1"/>
</dbReference>
<keyword evidence="1" id="KW-0812">Transmembrane</keyword>
<accession>A0A444IQE0</accession>
<keyword evidence="2" id="KW-0732">Signal</keyword>
<evidence type="ECO:0000313" key="3">
    <source>
        <dbReference type="EMBL" id="RWX43034.1"/>
    </source>
</evidence>
<sequence length="93" mass="10360">MKKIMLFCFCTALCMWLTSCVGPGTGPYGAYTEADRYRDTVHTAAAVGAVAVGASIFGNVFHHGRYYGHRRGYTPYVYRAPVVRPAPRGYIYR</sequence>